<gene>
    <name evidence="1" type="ORF">BECKFW1821C_GA0114237_103923</name>
</gene>
<sequence>MENTKPRHTALQCLSLVARHHGIQAGVEKLIHEYSLEAIAIFDPLANRQQGLSDFLFPPGPAAASQTRVLGRR</sequence>
<proteinExistence type="predicted"/>
<protein>
    <submittedName>
        <fullName evidence="1">Uncharacterized protein</fullName>
    </submittedName>
</protein>
<dbReference type="Gene3D" id="3.90.70.10">
    <property type="entry name" value="Cysteine proteinases"/>
    <property type="match status" value="1"/>
</dbReference>
<reference evidence="1" key="1">
    <citation type="submission" date="2019-02" db="EMBL/GenBank/DDBJ databases">
        <authorList>
            <person name="Gruber-Vodicka R. H."/>
            <person name="Seah K. B. B."/>
        </authorList>
    </citation>
    <scope>NUCLEOTIDE SEQUENCE</scope>
    <source>
        <strain evidence="1">BECK_BZ131</strain>
    </source>
</reference>
<name>A0A450TV76_9GAMM</name>
<evidence type="ECO:0000313" key="1">
    <source>
        <dbReference type="EMBL" id="VFJ72874.1"/>
    </source>
</evidence>
<dbReference type="EMBL" id="CAADFE010000039">
    <property type="protein sequence ID" value="VFJ72874.1"/>
    <property type="molecule type" value="Genomic_DNA"/>
</dbReference>
<organism evidence="1">
    <name type="scientific">Candidatus Kentrum sp. FW</name>
    <dbReference type="NCBI Taxonomy" id="2126338"/>
    <lineage>
        <taxon>Bacteria</taxon>
        <taxon>Pseudomonadati</taxon>
        <taxon>Pseudomonadota</taxon>
        <taxon>Gammaproteobacteria</taxon>
        <taxon>Candidatus Kentrum</taxon>
    </lineage>
</organism>
<accession>A0A450TV76</accession>
<dbReference type="AlphaFoldDB" id="A0A450TV76"/>